<dbReference type="EMBL" id="CP097510">
    <property type="protein sequence ID" value="URE23697.1"/>
    <property type="molecule type" value="Genomic_DNA"/>
</dbReference>
<dbReference type="AlphaFoldDB" id="A0A9E7H536"/>
<dbReference type="Pfam" id="PF13921">
    <property type="entry name" value="Myb_DNA-bind_6"/>
    <property type="match status" value="1"/>
</dbReference>
<evidence type="ECO:0000256" key="3">
    <source>
        <dbReference type="ARBA" id="ARBA00023015"/>
    </source>
</evidence>
<dbReference type="PANTHER" id="PTHR45614">
    <property type="entry name" value="MYB PROTEIN-RELATED"/>
    <property type="match status" value="1"/>
</dbReference>
<dbReference type="GO" id="GO:0000981">
    <property type="term" value="F:DNA-binding transcription factor activity, RNA polymerase II-specific"/>
    <property type="evidence" value="ECO:0007669"/>
    <property type="project" value="TreeGrafter"/>
</dbReference>
<dbReference type="OrthoDB" id="429143at2759"/>
<keyword evidence="11" id="KW-1185">Reference proteome</keyword>
<dbReference type="CDD" id="cd00167">
    <property type="entry name" value="SANT"/>
    <property type="match status" value="2"/>
</dbReference>
<evidence type="ECO:0000313" key="11">
    <source>
        <dbReference type="Proteomes" id="UP001055439"/>
    </source>
</evidence>
<dbReference type="InterPro" id="IPR009057">
    <property type="entry name" value="Homeodomain-like_sf"/>
</dbReference>
<reference evidence="10" key="1">
    <citation type="submission" date="2022-05" db="EMBL/GenBank/DDBJ databases">
        <title>The Musa troglodytarum L. genome provides insights into the mechanism of non-climacteric behaviour and enrichment of carotenoids.</title>
        <authorList>
            <person name="Wang J."/>
        </authorList>
    </citation>
    <scope>NUCLEOTIDE SEQUENCE</scope>
    <source>
        <tissue evidence="10">Leaf</tissue>
    </source>
</reference>
<evidence type="ECO:0000313" key="10">
    <source>
        <dbReference type="EMBL" id="URE23697.1"/>
    </source>
</evidence>
<feature type="region of interest" description="Disordered" evidence="7">
    <location>
        <begin position="238"/>
        <end position="258"/>
    </location>
</feature>
<feature type="domain" description="Myb-like" evidence="8">
    <location>
        <begin position="40"/>
        <end position="86"/>
    </location>
</feature>
<dbReference type="FunFam" id="1.10.10.60:FF:000060">
    <property type="entry name" value="MYB transcription factor"/>
    <property type="match status" value="1"/>
</dbReference>
<keyword evidence="6" id="KW-0539">Nucleus</keyword>
<dbReference type="InterPro" id="IPR050560">
    <property type="entry name" value="MYB_TF"/>
</dbReference>
<keyword evidence="3" id="KW-0805">Transcription regulation</keyword>
<proteinExistence type="predicted"/>
<dbReference type="GO" id="GO:0005634">
    <property type="term" value="C:nucleus"/>
    <property type="evidence" value="ECO:0007669"/>
    <property type="project" value="UniProtKB-SubCell"/>
</dbReference>
<dbReference type="PROSITE" id="PS51294">
    <property type="entry name" value="HTH_MYB"/>
    <property type="match status" value="2"/>
</dbReference>
<sequence length="277" mass="30798">MDQLANTQVDGEMPAFVYLQEVMGSASAAAGSDDAKPCPRGHWRPGEDEKLRQLVDQFGPQNWNSIAEKLHGRSGKSCRLRWFNQLDPRINKRPFTEEEEERLLAAHRIHGNKWALIARVFPGRTDNAVKNHWHVIMARRQRERSRLFNKRAPRDLLLDCTDGSPNRVFHFGSAAEETSSVRSWVFSGSATRSPPGTLGGEKDAASVLGSCKFHGRSFDPYRAKYEWVPPRVSMKVFSPGDDSAMSTNPNKGQGGDDGSSKLKGVAFIDFLGVGITS</sequence>
<organism evidence="10 11">
    <name type="scientific">Musa troglodytarum</name>
    <name type="common">fe'i banana</name>
    <dbReference type="NCBI Taxonomy" id="320322"/>
    <lineage>
        <taxon>Eukaryota</taxon>
        <taxon>Viridiplantae</taxon>
        <taxon>Streptophyta</taxon>
        <taxon>Embryophyta</taxon>
        <taxon>Tracheophyta</taxon>
        <taxon>Spermatophyta</taxon>
        <taxon>Magnoliopsida</taxon>
        <taxon>Liliopsida</taxon>
        <taxon>Zingiberales</taxon>
        <taxon>Musaceae</taxon>
        <taxon>Musa</taxon>
    </lineage>
</organism>
<dbReference type="Gene3D" id="1.10.10.60">
    <property type="entry name" value="Homeodomain-like"/>
    <property type="match status" value="2"/>
</dbReference>
<protein>
    <submittedName>
        <fullName evidence="10">Carboxyvinyl-carboxyphosphonate phosphorylmutase</fullName>
    </submittedName>
</protein>
<gene>
    <name evidence="10" type="ORF">MUK42_06611</name>
</gene>
<dbReference type="GO" id="GO:0000978">
    <property type="term" value="F:RNA polymerase II cis-regulatory region sequence-specific DNA binding"/>
    <property type="evidence" value="ECO:0007669"/>
    <property type="project" value="TreeGrafter"/>
</dbReference>
<evidence type="ECO:0000256" key="5">
    <source>
        <dbReference type="ARBA" id="ARBA00023163"/>
    </source>
</evidence>
<dbReference type="PROSITE" id="PS50090">
    <property type="entry name" value="MYB_LIKE"/>
    <property type="match status" value="2"/>
</dbReference>
<keyword evidence="4" id="KW-0238">DNA-binding</keyword>
<name>A0A9E7H536_9LILI</name>
<dbReference type="InterPro" id="IPR017930">
    <property type="entry name" value="Myb_dom"/>
</dbReference>
<evidence type="ECO:0000256" key="4">
    <source>
        <dbReference type="ARBA" id="ARBA00023125"/>
    </source>
</evidence>
<dbReference type="SUPFAM" id="SSF46689">
    <property type="entry name" value="Homeodomain-like"/>
    <property type="match status" value="1"/>
</dbReference>
<keyword evidence="5" id="KW-0804">Transcription</keyword>
<evidence type="ECO:0000256" key="6">
    <source>
        <dbReference type="ARBA" id="ARBA00023242"/>
    </source>
</evidence>
<dbReference type="PANTHER" id="PTHR45614:SF221">
    <property type="entry name" value="MYB DOMAIN PROTEIN 110"/>
    <property type="match status" value="1"/>
</dbReference>
<accession>A0A9E7H536</accession>
<keyword evidence="2" id="KW-0677">Repeat</keyword>
<evidence type="ECO:0000259" key="9">
    <source>
        <dbReference type="PROSITE" id="PS51294"/>
    </source>
</evidence>
<evidence type="ECO:0000256" key="1">
    <source>
        <dbReference type="ARBA" id="ARBA00004123"/>
    </source>
</evidence>
<evidence type="ECO:0000259" key="8">
    <source>
        <dbReference type="PROSITE" id="PS50090"/>
    </source>
</evidence>
<feature type="domain" description="HTH myb-type" evidence="9">
    <location>
        <begin position="87"/>
        <end position="141"/>
    </location>
</feature>
<evidence type="ECO:0000256" key="2">
    <source>
        <dbReference type="ARBA" id="ARBA00022737"/>
    </source>
</evidence>
<feature type="domain" description="Myb-like" evidence="8">
    <location>
        <begin position="87"/>
        <end position="137"/>
    </location>
</feature>
<comment type="subcellular location">
    <subcellularLocation>
        <location evidence="1">Nucleus</location>
    </subcellularLocation>
</comment>
<dbReference type="SMART" id="SM00717">
    <property type="entry name" value="SANT"/>
    <property type="match status" value="2"/>
</dbReference>
<dbReference type="InterPro" id="IPR001005">
    <property type="entry name" value="SANT/Myb"/>
</dbReference>
<dbReference type="Proteomes" id="UP001055439">
    <property type="component" value="Chromosome 8"/>
</dbReference>
<evidence type="ECO:0000256" key="7">
    <source>
        <dbReference type="SAM" id="MobiDB-lite"/>
    </source>
</evidence>
<feature type="domain" description="HTH myb-type" evidence="9">
    <location>
        <begin position="35"/>
        <end position="86"/>
    </location>
</feature>